<evidence type="ECO:0000256" key="10">
    <source>
        <dbReference type="ARBA" id="ARBA00023160"/>
    </source>
</evidence>
<reference evidence="16" key="1">
    <citation type="submission" date="2022-01" db="EMBL/GenBank/DDBJ databases">
        <authorList>
            <person name="King R."/>
        </authorList>
    </citation>
    <scope>NUCLEOTIDE SEQUENCE</scope>
</reference>
<dbReference type="PANTHER" id="PTHR43981:SF2">
    <property type="entry name" value="ENOYL-[ACYL-CARRIER-PROTEIN] REDUCTASE, MITOCHONDRIAL"/>
    <property type="match status" value="1"/>
</dbReference>
<dbReference type="GO" id="GO:0005739">
    <property type="term" value="C:mitochondrion"/>
    <property type="evidence" value="ECO:0007669"/>
    <property type="project" value="UniProtKB-SubCell"/>
</dbReference>
<dbReference type="OrthoDB" id="7482721at2759"/>
<keyword evidence="4" id="KW-0276">Fatty acid metabolism</keyword>
<evidence type="ECO:0000256" key="8">
    <source>
        <dbReference type="ARBA" id="ARBA00023098"/>
    </source>
</evidence>
<organism evidence="16 17">
    <name type="scientific">Phaedon cochleariae</name>
    <name type="common">Mustard beetle</name>
    <dbReference type="NCBI Taxonomy" id="80249"/>
    <lineage>
        <taxon>Eukaryota</taxon>
        <taxon>Metazoa</taxon>
        <taxon>Ecdysozoa</taxon>
        <taxon>Arthropoda</taxon>
        <taxon>Hexapoda</taxon>
        <taxon>Insecta</taxon>
        <taxon>Pterygota</taxon>
        <taxon>Neoptera</taxon>
        <taxon>Endopterygota</taxon>
        <taxon>Coleoptera</taxon>
        <taxon>Polyphaga</taxon>
        <taxon>Cucujiformia</taxon>
        <taxon>Chrysomeloidea</taxon>
        <taxon>Chrysomelidae</taxon>
        <taxon>Chrysomelinae</taxon>
        <taxon>Chrysomelini</taxon>
        <taxon>Phaedon</taxon>
    </lineage>
</organism>
<protein>
    <recommendedName>
        <fullName evidence="12">Enoyl-[acyl-carrier-protein] reductase, mitochondrial</fullName>
        <ecNumber evidence="11">1.3.1.104</ecNumber>
    </recommendedName>
    <alternativeName>
        <fullName evidence="13">2-enoyl thioester reductase</fullName>
    </alternativeName>
</protein>
<dbReference type="PANTHER" id="PTHR43981">
    <property type="entry name" value="ENOYL-[ACYL-CARRIER-PROTEIN] REDUCTASE, MITOCHONDRIAL"/>
    <property type="match status" value="1"/>
</dbReference>
<evidence type="ECO:0000313" key="17">
    <source>
        <dbReference type="Proteomes" id="UP001153737"/>
    </source>
</evidence>
<dbReference type="SUPFAM" id="SSF51735">
    <property type="entry name" value="NAD(P)-binding Rossmann-fold domains"/>
    <property type="match status" value="1"/>
</dbReference>
<evidence type="ECO:0000256" key="2">
    <source>
        <dbReference type="ARBA" id="ARBA00010371"/>
    </source>
</evidence>
<evidence type="ECO:0000256" key="13">
    <source>
        <dbReference type="ARBA" id="ARBA00042123"/>
    </source>
</evidence>
<evidence type="ECO:0000256" key="1">
    <source>
        <dbReference type="ARBA" id="ARBA00004173"/>
    </source>
</evidence>
<dbReference type="GO" id="GO:0141148">
    <property type="term" value="F:enoyl-[acyl-carrier-protein] reductase (NADPH) activity"/>
    <property type="evidence" value="ECO:0007669"/>
    <property type="project" value="UniProtKB-EC"/>
</dbReference>
<keyword evidence="6" id="KW-0809">Transit peptide</keyword>
<dbReference type="SMART" id="SM00829">
    <property type="entry name" value="PKS_ER"/>
    <property type="match status" value="1"/>
</dbReference>
<dbReference type="InterPro" id="IPR011032">
    <property type="entry name" value="GroES-like_sf"/>
</dbReference>
<dbReference type="CDD" id="cd08290">
    <property type="entry name" value="ETR"/>
    <property type="match status" value="1"/>
</dbReference>
<dbReference type="InterPro" id="IPR013154">
    <property type="entry name" value="ADH-like_N"/>
</dbReference>
<evidence type="ECO:0000256" key="6">
    <source>
        <dbReference type="ARBA" id="ARBA00022946"/>
    </source>
</evidence>
<sequence>MSNGSALTASRLVYSEPGDPINVIRKETFPLPEPGDQEVLLEMLAAPVNPVDVNIVQGKYPMQVECPGYEGVARVMKLGPGVRSLKVGDHVIALRYVGTWRTHLALPEQVLLQVPKELGIAEAATLTCNPPTVYRMLKDYVEVKPGDTVIQNGANSACGVLAIQMCRQWGINTVNVIRDRPNVEELKTFLKNLGATYVFTEEEIKTTDVFKTGRLEKPMLGLNCVGGKNAAQLIRHLDFGGVLVTYGGMSMEPIYVPTSALIFRDIRLEGININNWFDQEKNFADRAKMFKDLISMLKNGQLKAPPHVMVNFERYEEALKNTLSKDGMVGKKYILDFSVVRSKF</sequence>
<evidence type="ECO:0000256" key="3">
    <source>
        <dbReference type="ARBA" id="ARBA00022516"/>
    </source>
</evidence>
<gene>
    <name evidence="16" type="ORF">PHAECO_LOCUS2360</name>
</gene>
<comment type="catalytic activity">
    <reaction evidence="14">
        <text>a 2,3-saturated acyl-[ACP] + NADP(+) = a (2E)-enoyl-[ACP] + NADPH + H(+)</text>
        <dbReference type="Rhea" id="RHEA:22564"/>
        <dbReference type="Rhea" id="RHEA-COMP:9925"/>
        <dbReference type="Rhea" id="RHEA-COMP:9926"/>
        <dbReference type="ChEBI" id="CHEBI:15378"/>
        <dbReference type="ChEBI" id="CHEBI:57783"/>
        <dbReference type="ChEBI" id="CHEBI:58349"/>
        <dbReference type="ChEBI" id="CHEBI:78784"/>
        <dbReference type="ChEBI" id="CHEBI:78785"/>
        <dbReference type="EC" id="1.3.1.104"/>
    </reaction>
</comment>
<dbReference type="Pfam" id="PF00107">
    <property type="entry name" value="ADH_zinc_N"/>
    <property type="match status" value="1"/>
</dbReference>
<reference evidence="16" key="2">
    <citation type="submission" date="2022-10" db="EMBL/GenBank/DDBJ databases">
        <authorList>
            <consortium name="ENA_rothamsted_submissions"/>
            <consortium name="culmorum"/>
            <person name="King R."/>
        </authorList>
    </citation>
    <scope>NUCLEOTIDE SEQUENCE</scope>
</reference>
<keyword evidence="5" id="KW-0521">NADP</keyword>
<evidence type="ECO:0000256" key="11">
    <source>
        <dbReference type="ARBA" id="ARBA00038963"/>
    </source>
</evidence>
<keyword evidence="17" id="KW-1185">Reference proteome</keyword>
<dbReference type="AlphaFoldDB" id="A0A9P0DA95"/>
<evidence type="ECO:0000256" key="4">
    <source>
        <dbReference type="ARBA" id="ARBA00022832"/>
    </source>
</evidence>
<dbReference type="Pfam" id="PF08240">
    <property type="entry name" value="ADH_N"/>
    <property type="match status" value="1"/>
</dbReference>
<dbReference type="InterPro" id="IPR020843">
    <property type="entry name" value="ER"/>
</dbReference>
<dbReference type="FunFam" id="3.40.50.720:FF:000112">
    <property type="entry name" value="Enoyl-[acyl-carrier-protein] reductase 1, mitochondrial"/>
    <property type="match status" value="1"/>
</dbReference>
<keyword evidence="3" id="KW-0444">Lipid biosynthesis</keyword>
<dbReference type="Gene3D" id="3.40.50.720">
    <property type="entry name" value="NAD(P)-binding Rossmann-like Domain"/>
    <property type="match status" value="1"/>
</dbReference>
<dbReference type="SUPFAM" id="SSF50129">
    <property type="entry name" value="GroES-like"/>
    <property type="match status" value="1"/>
</dbReference>
<dbReference type="EMBL" id="OU896717">
    <property type="protein sequence ID" value="CAH1118343.1"/>
    <property type="molecule type" value="Genomic_DNA"/>
</dbReference>
<feature type="domain" description="Enoyl reductase (ER)" evidence="15">
    <location>
        <begin position="18"/>
        <end position="334"/>
    </location>
</feature>
<evidence type="ECO:0000256" key="5">
    <source>
        <dbReference type="ARBA" id="ARBA00022857"/>
    </source>
</evidence>
<proteinExistence type="inferred from homology"/>
<accession>A0A9P0DA95</accession>
<dbReference type="InterPro" id="IPR051034">
    <property type="entry name" value="Mito_Enoyl-ACP_Reductase"/>
</dbReference>
<dbReference type="Proteomes" id="UP001153737">
    <property type="component" value="Chromosome 11"/>
</dbReference>
<evidence type="ECO:0000256" key="7">
    <source>
        <dbReference type="ARBA" id="ARBA00023002"/>
    </source>
</evidence>
<evidence type="ECO:0000313" key="16">
    <source>
        <dbReference type="EMBL" id="CAH1118343.1"/>
    </source>
</evidence>
<evidence type="ECO:0000256" key="14">
    <source>
        <dbReference type="ARBA" id="ARBA00048843"/>
    </source>
</evidence>
<name>A0A9P0DA95_PHACE</name>
<keyword evidence="9" id="KW-0496">Mitochondrion</keyword>
<keyword evidence="7" id="KW-0560">Oxidoreductase</keyword>
<dbReference type="GO" id="GO:0006633">
    <property type="term" value="P:fatty acid biosynthetic process"/>
    <property type="evidence" value="ECO:0007669"/>
    <property type="project" value="UniProtKB-KW"/>
</dbReference>
<evidence type="ECO:0000256" key="12">
    <source>
        <dbReference type="ARBA" id="ARBA00041058"/>
    </source>
</evidence>
<evidence type="ECO:0000256" key="9">
    <source>
        <dbReference type="ARBA" id="ARBA00023128"/>
    </source>
</evidence>
<dbReference type="EC" id="1.3.1.104" evidence="11"/>
<evidence type="ECO:0000259" key="15">
    <source>
        <dbReference type="SMART" id="SM00829"/>
    </source>
</evidence>
<dbReference type="Gene3D" id="3.90.180.10">
    <property type="entry name" value="Medium-chain alcohol dehydrogenases, catalytic domain"/>
    <property type="match status" value="1"/>
</dbReference>
<comment type="subcellular location">
    <subcellularLocation>
        <location evidence="1">Mitochondrion</location>
    </subcellularLocation>
</comment>
<comment type="similarity">
    <text evidence="2">Belongs to the zinc-containing alcohol dehydrogenase family. Quinone oxidoreductase subfamily.</text>
</comment>
<keyword evidence="10" id="KW-0275">Fatty acid biosynthesis</keyword>
<dbReference type="InterPro" id="IPR036291">
    <property type="entry name" value="NAD(P)-bd_dom_sf"/>
</dbReference>
<dbReference type="InterPro" id="IPR013149">
    <property type="entry name" value="ADH-like_C"/>
</dbReference>
<keyword evidence="8" id="KW-0443">Lipid metabolism</keyword>